<comment type="function">
    <text evidence="4">Catalyzes the dehydration of D-mannonate.</text>
</comment>
<comment type="pathway">
    <text evidence="5">Carbohydrate metabolism; pentose and glucuronate interconversion.</text>
</comment>
<evidence type="ECO:0000313" key="11">
    <source>
        <dbReference type="EMBL" id="MFC6726252.1"/>
    </source>
</evidence>
<dbReference type="AlphaFoldDB" id="A0ABD5S4S9"/>
<keyword evidence="8" id="KW-0408">Iron</keyword>
<accession>A0ABD5S4S9</accession>
<sequence>VDAATEHVEAAGLRLTALENFPTSFYDEVMLGGPGRDEQLAKLKRTIRNVGEAGIPIFGYHWAPAGVWRTGTETVRGGASVSAFDAEAVDEGLTHGREYTEAEMWENYEYFLREMLPVAEEAGVKMCLHPSDPPMERLGGVPQIARNFENFRRAMELVPSDNHGLEFCLGCWSEMGEDLAEVIRYFGERDELFYVHFRDVEGTVPTFKETFVDEGNYDEYAVLRLLDEVGFEGMMIPDHTPHLEGDTDWEHRGRAYTVGYLRGMLKAMRAERREREPEPS</sequence>
<comment type="caution">
    <text evidence="11">The sequence shown here is derived from an EMBL/GenBank/DDBJ whole genome shotgun (WGS) entry which is preliminary data.</text>
</comment>
<dbReference type="GO" id="GO:0008927">
    <property type="term" value="F:mannonate dehydratase activity"/>
    <property type="evidence" value="ECO:0007669"/>
    <property type="project" value="UniProtKB-EC"/>
</dbReference>
<proteinExistence type="inferred from homology"/>
<name>A0ABD5S4S9_9EURY</name>
<keyword evidence="12" id="KW-1185">Reference proteome</keyword>
<comment type="cofactor">
    <cofactor evidence="3">
        <name>Fe(2+)</name>
        <dbReference type="ChEBI" id="CHEBI:29033"/>
    </cofactor>
</comment>
<protein>
    <recommendedName>
        <fullName evidence="7">mannonate dehydratase</fullName>
        <ecNumber evidence="7">4.2.1.8</ecNumber>
    </recommendedName>
</protein>
<evidence type="ECO:0000313" key="12">
    <source>
        <dbReference type="Proteomes" id="UP001596328"/>
    </source>
</evidence>
<dbReference type="Proteomes" id="UP001596328">
    <property type="component" value="Unassembled WGS sequence"/>
</dbReference>
<evidence type="ECO:0000256" key="1">
    <source>
        <dbReference type="ARBA" id="ARBA00001794"/>
    </source>
</evidence>
<feature type="non-terminal residue" evidence="11">
    <location>
        <position position="1"/>
    </location>
</feature>
<evidence type="ECO:0000256" key="2">
    <source>
        <dbReference type="ARBA" id="ARBA00001936"/>
    </source>
</evidence>
<evidence type="ECO:0000256" key="9">
    <source>
        <dbReference type="ARBA" id="ARBA00023211"/>
    </source>
</evidence>
<dbReference type="SUPFAM" id="SSF51658">
    <property type="entry name" value="Xylose isomerase-like"/>
    <property type="match status" value="1"/>
</dbReference>
<evidence type="ECO:0000256" key="5">
    <source>
        <dbReference type="ARBA" id="ARBA00004892"/>
    </source>
</evidence>
<dbReference type="EMBL" id="JBHSWU010000983">
    <property type="protein sequence ID" value="MFC6726252.1"/>
    <property type="molecule type" value="Genomic_DNA"/>
</dbReference>
<evidence type="ECO:0000256" key="6">
    <source>
        <dbReference type="ARBA" id="ARBA00007389"/>
    </source>
</evidence>
<evidence type="ECO:0000256" key="3">
    <source>
        <dbReference type="ARBA" id="ARBA00001954"/>
    </source>
</evidence>
<dbReference type="Pfam" id="PF03786">
    <property type="entry name" value="UxuA"/>
    <property type="match status" value="2"/>
</dbReference>
<evidence type="ECO:0000256" key="4">
    <source>
        <dbReference type="ARBA" id="ARBA00002713"/>
    </source>
</evidence>
<dbReference type="InterPro" id="IPR036237">
    <property type="entry name" value="Xyl_isomerase-like_sf"/>
</dbReference>
<dbReference type="InterPro" id="IPR004628">
    <property type="entry name" value="Man_deHydtase"/>
</dbReference>
<reference evidence="11 12" key="1">
    <citation type="journal article" date="2019" name="Int. J. Syst. Evol. Microbiol.">
        <title>The Global Catalogue of Microorganisms (GCM) 10K type strain sequencing project: providing services to taxonomists for standard genome sequencing and annotation.</title>
        <authorList>
            <consortium name="The Broad Institute Genomics Platform"/>
            <consortium name="The Broad Institute Genome Sequencing Center for Infectious Disease"/>
            <person name="Wu L."/>
            <person name="Ma J."/>
        </authorList>
    </citation>
    <scope>NUCLEOTIDE SEQUENCE [LARGE SCALE GENOMIC DNA]</scope>
    <source>
        <strain evidence="11 12">NBRC 111368</strain>
    </source>
</reference>
<comment type="cofactor">
    <cofactor evidence="2">
        <name>Mn(2+)</name>
        <dbReference type="ChEBI" id="CHEBI:29035"/>
    </cofactor>
</comment>
<dbReference type="EC" id="4.2.1.8" evidence="7"/>
<dbReference type="Gene3D" id="3.20.20.150">
    <property type="entry name" value="Divalent-metal-dependent TIM barrel enzymes"/>
    <property type="match status" value="1"/>
</dbReference>
<evidence type="ECO:0000256" key="7">
    <source>
        <dbReference type="ARBA" id="ARBA00012927"/>
    </source>
</evidence>
<comment type="similarity">
    <text evidence="6">Belongs to the mannonate dehydratase family.</text>
</comment>
<keyword evidence="9" id="KW-0464">Manganese</keyword>
<organism evidence="11 12">
    <name type="scientific">Halobium palmae</name>
    <dbReference type="NCBI Taxonomy" id="1776492"/>
    <lineage>
        <taxon>Archaea</taxon>
        <taxon>Methanobacteriati</taxon>
        <taxon>Methanobacteriota</taxon>
        <taxon>Stenosarchaea group</taxon>
        <taxon>Halobacteria</taxon>
        <taxon>Halobacteriales</taxon>
        <taxon>Haloferacaceae</taxon>
        <taxon>Halobium</taxon>
    </lineage>
</organism>
<keyword evidence="10 11" id="KW-0456">Lyase</keyword>
<evidence type="ECO:0000256" key="8">
    <source>
        <dbReference type="ARBA" id="ARBA00023004"/>
    </source>
</evidence>
<dbReference type="PANTHER" id="PTHR30387:SF2">
    <property type="entry name" value="MANNONATE DEHYDRATASE"/>
    <property type="match status" value="1"/>
</dbReference>
<gene>
    <name evidence="11" type="ORF">ACFQE1_18160</name>
</gene>
<comment type="catalytic activity">
    <reaction evidence="1">
        <text>D-mannonate = 2-dehydro-3-deoxy-D-gluconate + H2O</text>
        <dbReference type="Rhea" id="RHEA:20097"/>
        <dbReference type="ChEBI" id="CHEBI:15377"/>
        <dbReference type="ChEBI" id="CHEBI:17767"/>
        <dbReference type="ChEBI" id="CHEBI:57990"/>
        <dbReference type="EC" id="4.2.1.8"/>
    </reaction>
</comment>
<dbReference type="PANTHER" id="PTHR30387">
    <property type="entry name" value="MANNONATE DEHYDRATASE"/>
    <property type="match status" value="1"/>
</dbReference>
<evidence type="ECO:0000256" key="10">
    <source>
        <dbReference type="ARBA" id="ARBA00023239"/>
    </source>
</evidence>